<comment type="catalytic activity">
    <reaction evidence="2">
        <text>GTP + H2O = 7,8-dihydroneopterin 3'-triphosphate + formate + H(+)</text>
        <dbReference type="Rhea" id="RHEA:17473"/>
        <dbReference type="ChEBI" id="CHEBI:15377"/>
        <dbReference type="ChEBI" id="CHEBI:15378"/>
        <dbReference type="ChEBI" id="CHEBI:15740"/>
        <dbReference type="ChEBI" id="CHEBI:37565"/>
        <dbReference type="ChEBI" id="CHEBI:58462"/>
        <dbReference type="EC" id="3.5.4.16"/>
    </reaction>
</comment>
<dbReference type="KEGG" id="bthg:MS2017_1653"/>
<dbReference type="EMBL" id="CAESAQ020000078">
    <property type="protein sequence ID" value="CAB5504585.1"/>
    <property type="molecule type" value="Genomic_DNA"/>
</dbReference>
<dbReference type="NCBIfam" id="NF010200">
    <property type="entry name" value="PRK13674.1-1"/>
    <property type="match status" value="1"/>
</dbReference>
<keyword evidence="8" id="KW-1185">Reference proteome</keyword>
<dbReference type="UniPathway" id="UPA00848">
    <property type="reaction ID" value="UER00151"/>
</dbReference>
<evidence type="ECO:0000313" key="3">
    <source>
        <dbReference type="EMBL" id="AYQ57333.1"/>
    </source>
</evidence>
<dbReference type="EC" id="3.5.4.16" evidence="2"/>
<evidence type="ECO:0000313" key="4">
    <source>
        <dbReference type="EMBL" id="CAB5504585.1"/>
    </source>
</evidence>
<dbReference type="Pfam" id="PF02649">
    <property type="entry name" value="GCHY-1"/>
    <property type="match status" value="1"/>
</dbReference>
<sequence>MNASSLPDTQNNPDSRQIVIDKVGIKDISHPIVFIDRDGKKNPTVGNFTMTVELPEHVKGTHMSRFIEILNEGPCEFNSDNFNKIIDKVREKLESNTAHIVLEFPFFRTKKAPSSGVESLMDYQVTLYGILNQGVTEVMMKVVVPVTSLCPCSKSISKYGAHNQRSHITIKVRIAKGKTLHLEDLIELAEQKASCELYAILKRDDEKVVTERAYDNPAFVEDLVRDIAVGLNANDNLDYYCLESENFESIHNHSAYAVIENYKC</sequence>
<dbReference type="EMBL" id="MIQH01000323">
    <property type="protein sequence ID" value="OIR25458.1"/>
    <property type="molecule type" value="Genomic_DNA"/>
</dbReference>
<dbReference type="OrthoDB" id="9774824at2"/>
<comment type="pathway">
    <text evidence="2">Cofactor biosynthesis; 7,8-dihydroneopterin triphosphate biosynthesis; 7,8-dihydroneopterin triphosphate from GTP: step 1/1.</text>
</comment>
<comment type="similarity">
    <text evidence="2">Belongs to the GTP cyclohydrolase IV family.</text>
</comment>
<evidence type="ECO:0000313" key="5">
    <source>
        <dbReference type="EMBL" id="OIR25458.1"/>
    </source>
</evidence>
<evidence type="ECO:0000313" key="8">
    <source>
        <dbReference type="Proteomes" id="UP000643672"/>
    </source>
</evidence>
<feature type="site" description="May be catalytically important" evidence="2">
    <location>
        <position position="150"/>
    </location>
</feature>
<organism evidence="5 6">
    <name type="scientific">Bathymodiolus thermophilus thioautotrophic gill symbiont</name>
    <dbReference type="NCBI Taxonomy" id="2360"/>
    <lineage>
        <taxon>Bacteria</taxon>
        <taxon>Pseudomonadati</taxon>
        <taxon>Pseudomonadota</taxon>
        <taxon>Gammaproteobacteria</taxon>
        <taxon>sulfur-oxidizing symbionts</taxon>
    </lineage>
</organism>
<dbReference type="Gene3D" id="3.10.270.10">
    <property type="entry name" value="Urate Oxidase"/>
    <property type="match status" value="1"/>
</dbReference>
<accession>A0A1J5TXH7</accession>
<dbReference type="GO" id="GO:0003934">
    <property type="term" value="F:GTP cyclohydrolase I activity"/>
    <property type="evidence" value="ECO:0007669"/>
    <property type="project" value="UniProtKB-UniRule"/>
</dbReference>
<reference evidence="3 7" key="3">
    <citation type="submission" date="2017-11" db="EMBL/GenBank/DDBJ databases">
        <title>Genome sequence of the bacterial symbiont EPR9N from a vent mussel Bathymodiolus thermophilus.</title>
        <authorList>
            <person name="Won Y.-J."/>
        </authorList>
    </citation>
    <scope>NUCLEOTIDE SEQUENCE [LARGE SCALE GENOMIC DNA]</scope>
    <source>
        <strain evidence="3 7">EPR9N</strain>
    </source>
</reference>
<reference evidence="6" key="1">
    <citation type="submission" date="2016-09" db="EMBL/GenBank/DDBJ databases">
        <title>Genome Sequence of Bathymodiolus thermophilus sulfur-oxidizing gill endosymbiont.</title>
        <authorList>
            <person name="Ponnudurai R."/>
            <person name="Kleiner M."/>
            <person name="Sayavedra L."/>
            <person name="Thuermer A."/>
            <person name="Felbeck H."/>
            <person name="Schlueter R."/>
            <person name="Schweder T."/>
            <person name="Markert S."/>
        </authorList>
    </citation>
    <scope>NUCLEOTIDE SEQUENCE [LARGE SCALE GENOMIC DNA]</scope>
    <source>
        <strain evidence="6">BAT/CrabSpa'14</strain>
    </source>
</reference>
<dbReference type="AlphaFoldDB" id="A0A1J5TXH7"/>
<dbReference type="RefSeq" id="WP_071563487.1">
    <property type="nucleotide sequence ID" value="NZ_CAESAQ020000078.1"/>
</dbReference>
<dbReference type="InterPro" id="IPR022838">
    <property type="entry name" value="GTP_cyclohydrolase_FolE2"/>
</dbReference>
<evidence type="ECO:0000256" key="1">
    <source>
        <dbReference type="ARBA" id="ARBA00022801"/>
    </source>
</evidence>
<comment type="function">
    <text evidence="2">Converts GTP to 7,8-dihydroneopterin triphosphate.</text>
</comment>
<dbReference type="EMBL" id="CP024634">
    <property type="protein sequence ID" value="AYQ57333.1"/>
    <property type="molecule type" value="Genomic_DNA"/>
</dbReference>
<dbReference type="PANTHER" id="PTHR36445">
    <property type="entry name" value="GTP CYCLOHYDROLASE MPTA"/>
    <property type="match status" value="1"/>
</dbReference>
<dbReference type="Proteomes" id="UP000182798">
    <property type="component" value="Unassembled WGS sequence"/>
</dbReference>
<dbReference type="GO" id="GO:0046654">
    <property type="term" value="P:tetrahydrofolate biosynthetic process"/>
    <property type="evidence" value="ECO:0007669"/>
    <property type="project" value="UniProtKB-UniRule"/>
</dbReference>
<dbReference type="Proteomes" id="UP000278334">
    <property type="component" value="Chromosome"/>
</dbReference>
<gene>
    <name evidence="2" type="primary">folE2</name>
    <name evidence="5" type="ORF">BGC33_06730</name>
    <name evidence="3" type="ORF">MS2017_1653</name>
    <name evidence="4" type="ORF">THERMOS_1985</name>
</gene>
<protein>
    <recommendedName>
        <fullName evidence="2">GTP cyclohydrolase FolE2</fullName>
        <ecNumber evidence="2">3.5.4.16</ecNumber>
    </recommendedName>
</protein>
<dbReference type="Proteomes" id="UP000643672">
    <property type="component" value="Unassembled WGS sequence"/>
</dbReference>
<evidence type="ECO:0000256" key="2">
    <source>
        <dbReference type="HAMAP-Rule" id="MF_01527"/>
    </source>
</evidence>
<proteinExistence type="inferred from homology"/>
<reference evidence="5" key="2">
    <citation type="journal article" date="2017" name="Stand. Genomic Sci.">
        <title>Genome sequence of the sulfur-oxidizing Bathymodiolus thermophilus gill endosymbiont.</title>
        <authorList>
            <person name="Ponnudurai R."/>
            <person name="Sayavedra L."/>
            <person name="Kleiner M."/>
            <person name="Heiden S.E."/>
            <person name="Thurmer A."/>
            <person name="Felbeck H."/>
            <person name="Schluter R."/>
            <person name="Sievert S.M."/>
            <person name="Daniel R."/>
            <person name="Schweder T."/>
            <person name="Markert S."/>
        </authorList>
    </citation>
    <scope>NUCLEOTIDE SEQUENCE</scope>
    <source>
        <strain evidence="5">BAT/CrabSpa'14</strain>
    </source>
</reference>
<name>A0A1J5TXH7_9GAMM</name>
<evidence type="ECO:0000313" key="7">
    <source>
        <dbReference type="Proteomes" id="UP000278334"/>
    </source>
</evidence>
<dbReference type="PANTHER" id="PTHR36445:SF1">
    <property type="entry name" value="GTP CYCLOHYDROLASE MPTA"/>
    <property type="match status" value="1"/>
</dbReference>
<dbReference type="InterPro" id="IPR003801">
    <property type="entry name" value="GTP_cyclohydrolase_FolE2/MptA"/>
</dbReference>
<reference evidence="4 8" key="4">
    <citation type="submission" date="2020-05" db="EMBL/GenBank/DDBJ databases">
        <authorList>
            <person name="Petersen J."/>
            <person name="Sayavedra L."/>
        </authorList>
    </citation>
    <scope>NUCLEOTIDE SEQUENCE [LARGE SCALE GENOMIC DNA]</scope>
    <source>
        <strain evidence="4">B thermophilus SOXS</strain>
    </source>
</reference>
<evidence type="ECO:0000313" key="6">
    <source>
        <dbReference type="Proteomes" id="UP000182798"/>
    </source>
</evidence>
<dbReference type="HAMAP" id="MF_01527_B">
    <property type="entry name" value="GTP_cyclohydrol_B"/>
    <property type="match status" value="1"/>
</dbReference>
<keyword evidence="1 2" id="KW-0378">Hydrolase</keyword>